<reference evidence="1" key="2">
    <citation type="journal article" date="2015" name="Fish Shellfish Immunol.">
        <title>Early steps in the European eel (Anguilla anguilla)-Vibrio vulnificus interaction in the gills: Role of the RtxA13 toxin.</title>
        <authorList>
            <person name="Callol A."/>
            <person name="Pajuelo D."/>
            <person name="Ebbesson L."/>
            <person name="Teles M."/>
            <person name="MacKenzie S."/>
            <person name="Amaro C."/>
        </authorList>
    </citation>
    <scope>NUCLEOTIDE SEQUENCE</scope>
</reference>
<evidence type="ECO:0000313" key="1">
    <source>
        <dbReference type="EMBL" id="JAH27594.1"/>
    </source>
</evidence>
<dbReference type="EMBL" id="GBXM01080983">
    <property type="protein sequence ID" value="JAH27594.1"/>
    <property type="molecule type" value="Transcribed_RNA"/>
</dbReference>
<accession>A0A0E9RES3</accession>
<reference evidence="1" key="1">
    <citation type="submission" date="2014-11" db="EMBL/GenBank/DDBJ databases">
        <authorList>
            <person name="Amaro Gonzalez C."/>
        </authorList>
    </citation>
    <scope>NUCLEOTIDE SEQUENCE</scope>
</reference>
<organism evidence="1">
    <name type="scientific">Anguilla anguilla</name>
    <name type="common">European freshwater eel</name>
    <name type="synonym">Muraena anguilla</name>
    <dbReference type="NCBI Taxonomy" id="7936"/>
    <lineage>
        <taxon>Eukaryota</taxon>
        <taxon>Metazoa</taxon>
        <taxon>Chordata</taxon>
        <taxon>Craniata</taxon>
        <taxon>Vertebrata</taxon>
        <taxon>Euteleostomi</taxon>
        <taxon>Actinopterygii</taxon>
        <taxon>Neopterygii</taxon>
        <taxon>Teleostei</taxon>
        <taxon>Anguilliformes</taxon>
        <taxon>Anguillidae</taxon>
        <taxon>Anguilla</taxon>
    </lineage>
</organism>
<sequence length="41" mass="4740">MTYLSAPEVLPNYQKLVNTQRRLSRETAVHYLSLTQQGFVS</sequence>
<dbReference type="AlphaFoldDB" id="A0A0E9RES3"/>
<name>A0A0E9RES3_ANGAN</name>
<protein>
    <submittedName>
        <fullName evidence="1">Uncharacterized protein</fullName>
    </submittedName>
</protein>
<proteinExistence type="predicted"/>